<evidence type="ECO:0000256" key="4">
    <source>
        <dbReference type="ARBA" id="ARBA00023163"/>
    </source>
</evidence>
<dbReference type="Gene3D" id="1.10.4040.10">
    <property type="entry name" value="Penicillinase repressor domain"/>
    <property type="match status" value="1"/>
</dbReference>
<name>A0ABV8NLQ5_9SPHI</name>
<comment type="caution">
    <text evidence="5">The sequence shown here is derived from an EMBL/GenBank/DDBJ whole genome shotgun (WGS) entry which is preliminary data.</text>
</comment>
<dbReference type="Gene3D" id="1.10.10.10">
    <property type="entry name" value="Winged helix-like DNA-binding domain superfamily/Winged helix DNA-binding domain"/>
    <property type="match status" value="1"/>
</dbReference>
<keyword evidence="3" id="KW-0238">DNA-binding</keyword>
<keyword evidence="6" id="KW-1185">Reference proteome</keyword>
<dbReference type="EMBL" id="JBHSBY010000034">
    <property type="protein sequence ID" value="MFC4196492.1"/>
    <property type="molecule type" value="Genomic_DNA"/>
</dbReference>
<dbReference type="RefSeq" id="WP_378959823.1">
    <property type="nucleotide sequence ID" value="NZ_JBHRXC010000016.1"/>
</dbReference>
<dbReference type="InterPro" id="IPR036388">
    <property type="entry name" value="WH-like_DNA-bd_sf"/>
</dbReference>
<evidence type="ECO:0000256" key="3">
    <source>
        <dbReference type="ARBA" id="ARBA00023125"/>
    </source>
</evidence>
<evidence type="ECO:0000313" key="5">
    <source>
        <dbReference type="EMBL" id="MFC4196492.1"/>
    </source>
</evidence>
<dbReference type="InterPro" id="IPR005650">
    <property type="entry name" value="BlaI_family"/>
</dbReference>
<protein>
    <submittedName>
        <fullName evidence="5">BlaI/MecI/CopY family transcriptional regulator</fullName>
    </submittedName>
</protein>
<dbReference type="PIRSF" id="PIRSF019455">
    <property type="entry name" value="CopR_AtkY"/>
    <property type="match status" value="1"/>
</dbReference>
<evidence type="ECO:0000256" key="1">
    <source>
        <dbReference type="ARBA" id="ARBA00011046"/>
    </source>
</evidence>
<keyword evidence="4" id="KW-0804">Transcription</keyword>
<dbReference type="InterPro" id="IPR036390">
    <property type="entry name" value="WH_DNA-bd_sf"/>
</dbReference>
<evidence type="ECO:0000256" key="2">
    <source>
        <dbReference type="ARBA" id="ARBA00023015"/>
    </source>
</evidence>
<keyword evidence="2" id="KW-0805">Transcription regulation</keyword>
<evidence type="ECO:0000313" key="6">
    <source>
        <dbReference type="Proteomes" id="UP001595792"/>
    </source>
</evidence>
<dbReference type="Proteomes" id="UP001595792">
    <property type="component" value="Unassembled WGS sequence"/>
</dbReference>
<accession>A0ABV8NLQ5</accession>
<comment type="similarity">
    <text evidence="1">Belongs to the BlaI transcriptional regulatory family.</text>
</comment>
<dbReference type="Pfam" id="PF03965">
    <property type="entry name" value="Penicillinase_R"/>
    <property type="match status" value="1"/>
</dbReference>
<reference evidence="6" key="1">
    <citation type="journal article" date="2019" name="Int. J. Syst. Evol. Microbiol.">
        <title>The Global Catalogue of Microorganisms (GCM) 10K type strain sequencing project: providing services to taxonomists for standard genome sequencing and annotation.</title>
        <authorList>
            <consortium name="The Broad Institute Genomics Platform"/>
            <consortium name="The Broad Institute Genome Sequencing Center for Infectious Disease"/>
            <person name="Wu L."/>
            <person name="Ma J."/>
        </authorList>
    </citation>
    <scope>NUCLEOTIDE SEQUENCE [LARGE SCALE GENOMIC DNA]</scope>
    <source>
        <strain evidence="6">CCM 8689</strain>
    </source>
</reference>
<gene>
    <name evidence="5" type="ORF">ACFOUY_07255</name>
</gene>
<organism evidence="5 6">
    <name type="scientific">Pedobacter jamesrossensis</name>
    <dbReference type="NCBI Taxonomy" id="1908238"/>
    <lineage>
        <taxon>Bacteria</taxon>
        <taxon>Pseudomonadati</taxon>
        <taxon>Bacteroidota</taxon>
        <taxon>Sphingobacteriia</taxon>
        <taxon>Sphingobacteriales</taxon>
        <taxon>Sphingobacteriaceae</taxon>
        <taxon>Pedobacter</taxon>
    </lineage>
</organism>
<dbReference type="SUPFAM" id="SSF46785">
    <property type="entry name" value="Winged helix' DNA-binding domain"/>
    <property type="match status" value="1"/>
</dbReference>
<sequence length="130" mass="15003">MKSNNSDSNLPEPTKAELEILQVLWEFGPSTVRFVNDKLNEQREVNYTSTLKQMQILTEKGILKRDESQMKHIYIPVEAESKTKDQLLDKFVNTLYKGSASSLVMQLLGNEKTSKEDIEEIKRLLDNLEN</sequence>
<proteinExistence type="inferred from homology"/>